<dbReference type="OrthoDB" id="3782348at2"/>
<keyword evidence="1" id="KW-0732">Signal</keyword>
<evidence type="ECO:0008006" key="4">
    <source>
        <dbReference type="Google" id="ProtNLM"/>
    </source>
</evidence>
<evidence type="ECO:0000313" key="2">
    <source>
        <dbReference type="EMBL" id="TKK78858.1"/>
    </source>
</evidence>
<feature type="signal peptide" evidence="1">
    <location>
        <begin position="1"/>
        <end position="19"/>
    </location>
</feature>
<dbReference type="Proteomes" id="UP000308705">
    <property type="component" value="Unassembled WGS sequence"/>
</dbReference>
<dbReference type="AlphaFoldDB" id="A0A4U3LS99"/>
<sequence>MRGAGLAAWLLAAACAASAGTWAVSLIAPGGALTEAQVEEALVTASAQPPPPPGVTLRAGGSFAYAEGSVTAACSGDRAVLLSWTPAQNHSVEDVERGPAPAASVTFESADDRTTTVTVRCPGPVASVRRAADD</sequence>
<feature type="chain" id="PRO_5020382962" description="Septum formation initiator" evidence="1">
    <location>
        <begin position="20"/>
        <end position="134"/>
    </location>
</feature>
<evidence type="ECO:0000313" key="3">
    <source>
        <dbReference type="Proteomes" id="UP000308705"/>
    </source>
</evidence>
<keyword evidence="3" id="KW-1185">Reference proteome</keyword>
<dbReference type="RefSeq" id="WP_137251666.1">
    <property type="nucleotide sequence ID" value="NZ_SZQA01000065.1"/>
</dbReference>
<proteinExistence type="predicted"/>
<dbReference type="PROSITE" id="PS51257">
    <property type="entry name" value="PROKAR_LIPOPROTEIN"/>
    <property type="match status" value="1"/>
</dbReference>
<gene>
    <name evidence="2" type="ORF">FDA94_36895</name>
</gene>
<protein>
    <recommendedName>
        <fullName evidence="4">Septum formation initiator</fullName>
    </recommendedName>
</protein>
<organism evidence="2 3">
    <name type="scientific">Herbidospora galbida</name>
    <dbReference type="NCBI Taxonomy" id="2575442"/>
    <lineage>
        <taxon>Bacteria</taxon>
        <taxon>Bacillati</taxon>
        <taxon>Actinomycetota</taxon>
        <taxon>Actinomycetes</taxon>
        <taxon>Streptosporangiales</taxon>
        <taxon>Streptosporangiaceae</taxon>
        <taxon>Herbidospora</taxon>
    </lineage>
</organism>
<dbReference type="EMBL" id="SZQA01000065">
    <property type="protein sequence ID" value="TKK78858.1"/>
    <property type="molecule type" value="Genomic_DNA"/>
</dbReference>
<name>A0A4U3LS99_9ACTN</name>
<reference evidence="2 3" key="1">
    <citation type="submission" date="2019-04" db="EMBL/GenBank/DDBJ databases">
        <title>Herbidospora sp. NEAU-GS14.nov., a novel actinomycete isolated from soil.</title>
        <authorList>
            <person name="Han L."/>
        </authorList>
    </citation>
    <scope>NUCLEOTIDE SEQUENCE [LARGE SCALE GENOMIC DNA]</scope>
    <source>
        <strain evidence="2 3">NEAU-GS14</strain>
    </source>
</reference>
<comment type="caution">
    <text evidence="2">The sequence shown here is derived from an EMBL/GenBank/DDBJ whole genome shotgun (WGS) entry which is preliminary data.</text>
</comment>
<evidence type="ECO:0000256" key="1">
    <source>
        <dbReference type="SAM" id="SignalP"/>
    </source>
</evidence>
<accession>A0A4U3LS99</accession>